<evidence type="ECO:0000313" key="2">
    <source>
        <dbReference type="EnsemblPlants" id="Zm00001eb016650_P001"/>
    </source>
</evidence>
<reference evidence="3" key="1">
    <citation type="submission" date="2015-12" db="EMBL/GenBank/DDBJ databases">
        <title>Update maize B73 reference genome by single molecule sequencing technologies.</title>
        <authorList>
            <consortium name="Maize Genome Sequencing Project"/>
            <person name="Ware D."/>
        </authorList>
    </citation>
    <scope>NUCLEOTIDE SEQUENCE [LARGE SCALE GENOMIC DNA]</scope>
    <source>
        <strain evidence="3">cv. B73</strain>
    </source>
</reference>
<dbReference type="Proteomes" id="UP000007305">
    <property type="component" value="Chromosome 1"/>
</dbReference>
<reference evidence="2" key="2">
    <citation type="submission" date="2019-07" db="EMBL/GenBank/DDBJ databases">
        <authorList>
            <person name="Seetharam A."/>
            <person name="Woodhouse M."/>
            <person name="Cannon E."/>
        </authorList>
    </citation>
    <scope>NUCLEOTIDE SEQUENCE [LARGE SCALE GENOMIC DNA]</scope>
    <source>
        <strain evidence="2">cv. B73</strain>
    </source>
</reference>
<organism evidence="2 3">
    <name type="scientific">Zea mays</name>
    <name type="common">Maize</name>
    <dbReference type="NCBI Taxonomy" id="4577"/>
    <lineage>
        <taxon>Eukaryota</taxon>
        <taxon>Viridiplantae</taxon>
        <taxon>Streptophyta</taxon>
        <taxon>Embryophyta</taxon>
        <taxon>Tracheophyta</taxon>
        <taxon>Spermatophyta</taxon>
        <taxon>Magnoliopsida</taxon>
        <taxon>Liliopsida</taxon>
        <taxon>Poales</taxon>
        <taxon>Poaceae</taxon>
        <taxon>PACMAD clade</taxon>
        <taxon>Panicoideae</taxon>
        <taxon>Andropogonodae</taxon>
        <taxon>Andropogoneae</taxon>
        <taxon>Tripsacinae</taxon>
        <taxon>Zea</taxon>
    </lineage>
</organism>
<dbReference type="Gramene" id="Zm00001eb016650_T001">
    <property type="protein sequence ID" value="Zm00001eb016650_P001"/>
    <property type="gene ID" value="Zm00001eb016650"/>
</dbReference>
<evidence type="ECO:0000313" key="3">
    <source>
        <dbReference type="Proteomes" id="UP000007305"/>
    </source>
</evidence>
<evidence type="ECO:0000256" key="1">
    <source>
        <dbReference type="SAM" id="MobiDB-lite"/>
    </source>
</evidence>
<dbReference type="AlphaFoldDB" id="A0A804LK68"/>
<dbReference type="InParanoid" id="A0A804LK68"/>
<protein>
    <submittedName>
        <fullName evidence="2">Uncharacterized protein</fullName>
    </submittedName>
</protein>
<keyword evidence="3" id="KW-1185">Reference proteome</keyword>
<name>A0A804LK68_MAIZE</name>
<reference evidence="2" key="3">
    <citation type="submission" date="2021-05" db="UniProtKB">
        <authorList>
            <consortium name="EnsemblPlants"/>
        </authorList>
    </citation>
    <scope>IDENTIFICATION</scope>
    <source>
        <strain evidence="2">cv. B73</strain>
    </source>
</reference>
<sequence length="138" mass="14250">KHTASWTRGTSFSHTYYVREGVGGIGGDGGAAGEIACDGLPRGEYDVSGESQTKDPLGCLALVLPAAVVRVAHVAAGGHEPVGPAAGLRRHGGWGERAAGGGCWRHAPARNRGAGGETNEAESHLGERERLLRALSFR</sequence>
<accession>A0A804LK68</accession>
<feature type="region of interest" description="Disordered" evidence="1">
    <location>
        <begin position="105"/>
        <end position="126"/>
    </location>
</feature>
<dbReference type="EnsemblPlants" id="Zm00001eb016650_T001">
    <property type="protein sequence ID" value="Zm00001eb016650_P001"/>
    <property type="gene ID" value="Zm00001eb016650"/>
</dbReference>
<proteinExistence type="predicted"/>